<dbReference type="AlphaFoldDB" id="A0A6A7YC81"/>
<evidence type="ECO:0000313" key="10">
    <source>
        <dbReference type="Proteomes" id="UP000332515"/>
    </source>
</evidence>
<feature type="domain" description="Enoyl reductase (ER)" evidence="8">
    <location>
        <begin position="8"/>
        <end position="354"/>
    </location>
</feature>
<dbReference type="PANTHER" id="PTHR43161">
    <property type="entry name" value="SORBITOL DEHYDROGENASE"/>
    <property type="match status" value="1"/>
</dbReference>
<keyword evidence="10" id="KW-1185">Reference proteome</keyword>
<dbReference type="GO" id="GO:0008270">
    <property type="term" value="F:zinc ion binding"/>
    <property type="evidence" value="ECO:0007669"/>
    <property type="project" value="InterPro"/>
</dbReference>
<evidence type="ECO:0000313" key="9">
    <source>
        <dbReference type="EMBL" id="MQT14999.1"/>
    </source>
</evidence>
<dbReference type="InterPro" id="IPR020843">
    <property type="entry name" value="ER"/>
</dbReference>
<name>A0A6A7YC81_9HYPH</name>
<dbReference type="CDD" id="cd08233">
    <property type="entry name" value="butanediol_DH_like"/>
    <property type="match status" value="1"/>
</dbReference>
<keyword evidence="5" id="KW-0560">Oxidoreductase</keyword>
<dbReference type="SMART" id="SM00829">
    <property type="entry name" value="PKS_ER"/>
    <property type="match status" value="1"/>
</dbReference>
<evidence type="ECO:0000256" key="1">
    <source>
        <dbReference type="ARBA" id="ARBA00001947"/>
    </source>
</evidence>
<dbReference type="PROSITE" id="PS00059">
    <property type="entry name" value="ADH_ZINC"/>
    <property type="match status" value="1"/>
</dbReference>
<dbReference type="Gene3D" id="3.40.50.720">
    <property type="entry name" value="NAD(P)-binding Rossmann-like Domain"/>
    <property type="match status" value="1"/>
</dbReference>
<dbReference type="Proteomes" id="UP000332515">
    <property type="component" value="Unassembled WGS sequence"/>
</dbReference>
<dbReference type="InterPro" id="IPR013154">
    <property type="entry name" value="ADH-like_N"/>
</dbReference>
<dbReference type="SUPFAM" id="SSF51735">
    <property type="entry name" value="NAD(P)-binding Rossmann-fold domains"/>
    <property type="match status" value="1"/>
</dbReference>
<dbReference type="InterPro" id="IPR011032">
    <property type="entry name" value="GroES-like_sf"/>
</dbReference>
<evidence type="ECO:0000256" key="7">
    <source>
        <dbReference type="RuleBase" id="RU361277"/>
    </source>
</evidence>
<evidence type="ECO:0000256" key="5">
    <source>
        <dbReference type="ARBA" id="ARBA00023002"/>
    </source>
</evidence>
<keyword evidence="3 7" id="KW-0479">Metal-binding</keyword>
<organism evidence="9 10">
    <name type="scientific">Segnochrobactrum spirostomi</name>
    <dbReference type="NCBI Taxonomy" id="2608987"/>
    <lineage>
        <taxon>Bacteria</taxon>
        <taxon>Pseudomonadati</taxon>
        <taxon>Pseudomonadota</taxon>
        <taxon>Alphaproteobacteria</taxon>
        <taxon>Hyphomicrobiales</taxon>
        <taxon>Segnochrobactraceae</taxon>
        <taxon>Segnochrobactrum</taxon>
    </lineage>
</organism>
<reference evidence="9 10" key="1">
    <citation type="submission" date="2019-09" db="EMBL/GenBank/DDBJ databases">
        <title>Segnochrobactrum spirostomi gen. nov., sp. nov., isolated from the ciliate Spirostomum cf. yagiui and description of a novel family, Segnochrobactraceae fam. nov. within the order Rhizobiales of the class Alphaproteobacteria.</title>
        <authorList>
            <person name="Akter S."/>
            <person name="Shazib S.U.A."/>
            <person name="Shin M.K."/>
        </authorList>
    </citation>
    <scope>NUCLEOTIDE SEQUENCE [LARGE SCALE GENOMIC DNA]</scope>
    <source>
        <strain evidence="9 10">Sp-1</strain>
    </source>
</reference>
<evidence type="ECO:0000259" key="8">
    <source>
        <dbReference type="SMART" id="SM00829"/>
    </source>
</evidence>
<sequence>MKAARFHGKRDVRVEDIAAPDPTRLGPRDVLVKNRFCGICGTDLHEYAAGPIFIPTTPHPYTGAHLPQILGHEYGGTVVAVGGEVRDVAPGDKVSIQPLVSPRDDHFGRRGLYQLSDKLGIIGLMWPWGGMAEYSIVNDYNVFRMPETVSDEQAALIEPTAVVVYAAERGGVRPGSSVLVTGAGPIGQLQILAARAAGASTIFLSDTNDNRLALARKVLPDVIPLNPKRDNVVEAIRDQTEGHAGADVALECVGAEAALATCIDAVRRQGVVVQVGLHVGKPALDAFAVTFKDIDVRGSWCYSTQMWPRVASMIGGGILPAEKVVTRRIKLADVVSEGFERLLSPAGEDLKILIDLA</sequence>
<keyword evidence="4 7" id="KW-0862">Zinc</keyword>
<dbReference type="FunFam" id="3.40.50.720:FF:000068">
    <property type="entry name" value="Sorbitol dehydrogenase"/>
    <property type="match status" value="1"/>
</dbReference>
<dbReference type="InterPro" id="IPR013149">
    <property type="entry name" value="ADH-like_C"/>
</dbReference>
<comment type="similarity">
    <text evidence="2 7">Belongs to the zinc-containing alcohol dehydrogenase family.</text>
</comment>
<dbReference type="RefSeq" id="WP_153489017.1">
    <property type="nucleotide sequence ID" value="NZ_VWNA01000003.1"/>
</dbReference>
<dbReference type="InterPro" id="IPR002328">
    <property type="entry name" value="ADH_Zn_CS"/>
</dbReference>
<keyword evidence="6" id="KW-0520">NAD</keyword>
<evidence type="ECO:0000256" key="3">
    <source>
        <dbReference type="ARBA" id="ARBA00022723"/>
    </source>
</evidence>
<proteinExistence type="inferred from homology"/>
<accession>A0A6A7YC81</accession>
<dbReference type="InterPro" id="IPR036291">
    <property type="entry name" value="NAD(P)-bd_dom_sf"/>
</dbReference>
<comment type="cofactor">
    <cofactor evidence="1 7">
        <name>Zn(2+)</name>
        <dbReference type="ChEBI" id="CHEBI:29105"/>
    </cofactor>
</comment>
<dbReference type="PANTHER" id="PTHR43161:SF26">
    <property type="entry name" value="GALACTITOL 1-PHOSPHATE 5-DEHYDROGENASE"/>
    <property type="match status" value="1"/>
</dbReference>
<dbReference type="EMBL" id="VWNA01000003">
    <property type="protein sequence ID" value="MQT14999.1"/>
    <property type="molecule type" value="Genomic_DNA"/>
</dbReference>
<dbReference type="Pfam" id="PF00107">
    <property type="entry name" value="ADH_zinc_N"/>
    <property type="match status" value="1"/>
</dbReference>
<evidence type="ECO:0000256" key="4">
    <source>
        <dbReference type="ARBA" id="ARBA00022833"/>
    </source>
</evidence>
<protein>
    <submittedName>
        <fullName evidence="9">2,3-butanediol dehydrogenase</fullName>
    </submittedName>
</protein>
<dbReference type="Pfam" id="PF08240">
    <property type="entry name" value="ADH_N"/>
    <property type="match status" value="1"/>
</dbReference>
<evidence type="ECO:0000256" key="6">
    <source>
        <dbReference type="ARBA" id="ARBA00023027"/>
    </source>
</evidence>
<gene>
    <name evidence="9" type="ORF">F0357_20550</name>
</gene>
<comment type="caution">
    <text evidence="9">The sequence shown here is derived from an EMBL/GenBank/DDBJ whole genome shotgun (WGS) entry which is preliminary data.</text>
</comment>
<dbReference type="GO" id="GO:0016616">
    <property type="term" value="F:oxidoreductase activity, acting on the CH-OH group of donors, NAD or NADP as acceptor"/>
    <property type="evidence" value="ECO:0007669"/>
    <property type="project" value="UniProtKB-ARBA"/>
</dbReference>
<dbReference type="SUPFAM" id="SSF50129">
    <property type="entry name" value="GroES-like"/>
    <property type="match status" value="1"/>
</dbReference>
<evidence type="ECO:0000256" key="2">
    <source>
        <dbReference type="ARBA" id="ARBA00008072"/>
    </source>
</evidence>
<dbReference type="Gene3D" id="3.90.180.10">
    <property type="entry name" value="Medium-chain alcohol dehydrogenases, catalytic domain"/>
    <property type="match status" value="1"/>
</dbReference>